<protein>
    <submittedName>
        <fullName evidence="3">Cupin domain-containing protein</fullName>
    </submittedName>
</protein>
<evidence type="ECO:0000313" key="4">
    <source>
        <dbReference type="EMBL" id="MTU04010.1"/>
    </source>
</evidence>
<evidence type="ECO:0000313" key="6">
    <source>
        <dbReference type="Proteomes" id="UP000484547"/>
    </source>
</evidence>
<evidence type="ECO:0000256" key="1">
    <source>
        <dbReference type="SAM" id="SignalP"/>
    </source>
</evidence>
<sequence length="151" mass="16124">MAAAVGMLLVCNVAAAETAELQTVTKAGSNATVQANPKNFTGTAWVTSLFSANSPSKTYAAVVSFTPGARTNWHIHSTGQSLIVTEGFGYTQEWGREIVVLYPGDVVWCPPGVKHWHGASSNTSMSHIAVSEVSDKGVTWLEPVTDRQYPK</sequence>
<accession>A0A7X3BVL6</accession>
<dbReference type="Pfam" id="PF07883">
    <property type="entry name" value="Cupin_2"/>
    <property type="match status" value="1"/>
</dbReference>
<dbReference type="InterPro" id="IPR011051">
    <property type="entry name" value="RmlC_Cupin_sf"/>
</dbReference>
<reference evidence="5 6" key="1">
    <citation type="journal article" date="2019" name="Nat. Med.">
        <title>A library of human gut bacterial isolates paired with longitudinal multiomics data enables mechanistic microbiome research.</title>
        <authorList>
            <person name="Poyet M."/>
            <person name="Groussin M."/>
            <person name="Gibbons S.M."/>
            <person name="Avila-Pacheco J."/>
            <person name="Jiang X."/>
            <person name="Kearney S.M."/>
            <person name="Perrotta A.R."/>
            <person name="Berdy B."/>
            <person name="Zhao S."/>
            <person name="Lieberman T.D."/>
            <person name="Swanson P.K."/>
            <person name="Smith M."/>
            <person name="Roesemann S."/>
            <person name="Alexander J.E."/>
            <person name="Rich S.A."/>
            <person name="Livny J."/>
            <person name="Vlamakis H."/>
            <person name="Clish C."/>
            <person name="Bullock K."/>
            <person name="Deik A."/>
            <person name="Scott J."/>
            <person name="Pierce K.A."/>
            <person name="Xavier R.J."/>
            <person name="Alm E.J."/>
        </authorList>
    </citation>
    <scope>NUCLEOTIDE SEQUENCE [LARGE SCALE GENOMIC DNA]</scope>
    <source>
        <strain evidence="3 6">BIOML-A13</strain>
        <strain evidence="4 5">BIOML-A3</strain>
    </source>
</reference>
<comment type="caution">
    <text evidence="3">The sequence shown here is derived from an EMBL/GenBank/DDBJ whole genome shotgun (WGS) entry which is preliminary data.</text>
</comment>
<evidence type="ECO:0000313" key="3">
    <source>
        <dbReference type="EMBL" id="MTT75948.1"/>
    </source>
</evidence>
<organism evidence="3 6">
    <name type="scientific">Phascolarctobacterium faecium</name>
    <dbReference type="NCBI Taxonomy" id="33025"/>
    <lineage>
        <taxon>Bacteria</taxon>
        <taxon>Bacillati</taxon>
        <taxon>Bacillota</taxon>
        <taxon>Negativicutes</taxon>
        <taxon>Acidaminococcales</taxon>
        <taxon>Acidaminococcaceae</taxon>
        <taxon>Phascolarctobacterium</taxon>
    </lineage>
</organism>
<dbReference type="PANTHER" id="PTHR43698:SF1">
    <property type="entry name" value="BLL4564 PROTEIN"/>
    <property type="match status" value="1"/>
</dbReference>
<dbReference type="InterPro" id="IPR013096">
    <property type="entry name" value="Cupin_2"/>
</dbReference>
<dbReference type="AlphaFoldDB" id="A0A7X3BVL6"/>
<evidence type="ECO:0000313" key="5">
    <source>
        <dbReference type="Proteomes" id="UP000443070"/>
    </source>
</evidence>
<name>A0A7X3BVL6_9FIRM</name>
<dbReference type="CDD" id="cd02233">
    <property type="entry name" value="cupin_HNL-like"/>
    <property type="match status" value="1"/>
</dbReference>
<dbReference type="EMBL" id="WNBM01000003">
    <property type="protein sequence ID" value="MTT75948.1"/>
    <property type="molecule type" value="Genomic_DNA"/>
</dbReference>
<dbReference type="OrthoDB" id="9802489at2"/>
<proteinExistence type="predicted"/>
<keyword evidence="1" id="KW-0732">Signal</keyword>
<evidence type="ECO:0000259" key="2">
    <source>
        <dbReference type="Pfam" id="PF07883"/>
    </source>
</evidence>
<dbReference type="EMBL" id="WNBW01000003">
    <property type="protein sequence ID" value="MTU04010.1"/>
    <property type="molecule type" value="Genomic_DNA"/>
</dbReference>
<feature type="chain" id="PRO_5038438328" evidence="1">
    <location>
        <begin position="16"/>
        <end position="151"/>
    </location>
</feature>
<feature type="signal peptide" evidence="1">
    <location>
        <begin position="1"/>
        <end position="15"/>
    </location>
</feature>
<keyword evidence="5" id="KW-1185">Reference proteome</keyword>
<dbReference type="SUPFAM" id="SSF51182">
    <property type="entry name" value="RmlC-like cupins"/>
    <property type="match status" value="1"/>
</dbReference>
<feature type="domain" description="Cupin type-2" evidence="2">
    <location>
        <begin position="62"/>
        <end position="128"/>
    </location>
</feature>
<dbReference type="Proteomes" id="UP000484547">
    <property type="component" value="Unassembled WGS sequence"/>
</dbReference>
<dbReference type="Proteomes" id="UP000443070">
    <property type="component" value="Unassembled WGS sequence"/>
</dbReference>
<gene>
    <name evidence="3" type="ORF">GMD11_06710</name>
    <name evidence="4" type="ORF">GMD18_06355</name>
</gene>
<dbReference type="Gene3D" id="2.60.120.10">
    <property type="entry name" value="Jelly Rolls"/>
    <property type="match status" value="1"/>
</dbReference>
<dbReference type="InterPro" id="IPR047263">
    <property type="entry name" value="HNL-like_cupin"/>
</dbReference>
<dbReference type="PANTHER" id="PTHR43698">
    <property type="entry name" value="RIBD C-TERMINAL DOMAIN CONTAINING PROTEIN"/>
    <property type="match status" value="1"/>
</dbReference>
<dbReference type="InterPro" id="IPR014710">
    <property type="entry name" value="RmlC-like_jellyroll"/>
</dbReference>